<name>A0A419I945_9PSEU</name>
<gene>
    <name evidence="1" type="ORF">D5S19_05815</name>
</gene>
<keyword evidence="2" id="KW-1185">Reference proteome</keyword>
<dbReference type="AlphaFoldDB" id="A0A419I945"/>
<organism evidence="1 2">
    <name type="scientific">Amycolatopsis panacis</name>
    <dbReference type="NCBI Taxonomy" id="2340917"/>
    <lineage>
        <taxon>Bacteria</taxon>
        <taxon>Bacillati</taxon>
        <taxon>Actinomycetota</taxon>
        <taxon>Actinomycetes</taxon>
        <taxon>Pseudonocardiales</taxon>
        <taxon>Pseudonocardiaceae</taxon>
        <taxon>Amycolatopsis</taxon>
    </lineage>
</organism>
<dbReference type="OrthoDB" id="3686416at2"/>
<protein>
    <recommendedName>
        <fullName evidence="3">DUF3558 domain-containing protein</fullName>
    </recommendedName>
</protein>
<comment type="caution">
    <text evidence="1">The sequence shown here is derived from an EMBL/GenBank/DDBJ whole genome shotgun (WGS) entry which is preliminary data.</text>
</comment>
<evidence type="ECO:0000313" key="2">
    <source>
        <dbReference type="Proteomes" id="UP000285112"/>
    </source>
</evidence>
<reference evidence="1 2" key="1">
    <citation type="submission" date="2018-09" db="EMBL/GenBank/DDBJ databases">
        <title>YIM PH 21725 draft genome.</title>
        <authorList>
            <person name="Miao C."/>
        </authorList>
    </citation>
    <scope>NUCLEOTIDE SEQUENCE [LARGE SCALE GENOMIC DNA]</scope>
    <source>
        <strain evidence="2">YIM PH21725</strain>
    </source>
</reference>
<accession>A0A419I945</accession>
<sequence>MAGALLAGCSVAPGPPPGKPAPRLPADSVAYDELPVITSRPKLFPGSCAQFEQNPQLMRQLQGSSPFFSPVFHSCTLKRAGGTQVEVGSRDPDQRVPHPWIGYWKAYSYGLYHFRRILVLDRYYAVSQLDGNGCLVAVNIGAEQVVTVRVGAQPPVAGGYENIPRPGDSVEQDRRMADTFCPSARQAAETYLSAVDPGGGSLAA</sequence>
<proteinExistence type="predicted"/>
<dbReference type="Proteomes" id="UP000285112">
    <property type="component" value="Unassembled WGS sequence"/>
</dbReference>
<evidence type="ECO:0000313" key="1">
    <source>
        <dbReference type="EMBL" id="RJQ88894.1"/>
    </source>
</evidence>
<dbReference type="EMBL" id="QZFV01000062">
    <property type="protein sequence ID" value="RJQ88894.1"/>
    <property type="molecule type" value="Genomic_DNA"/>
</dbReference>
<evidence type="ECO:0008006" key="3">
    <source>
        <dbReference type="Google" id="ProtNLM"/>
    </source>
</evidence>